<evidence type="ECO:0000256" key="8">
    <source>
        <dbReference type="ARBA" id="ARBA00022989"/>
    </source>
</evidence>
<dbReference type="NCBIfam" id="TIGR00054">
    <property type="entry name" value="RIP metalloprotease RseP"/>
    <property type="match status" value="1"/>
</dbReference>
<evidence type="ECO:0000259" key="12">
    <source>
        <dbReference type="Pfam" id="PF02163"/>
    </source>
</evidence>
<dbReference type="Pfam" id="PF17820">
    <property type="entry name" value="PDZ_6"/>
    <property type="match status" value="1"/>
</dbReference>
<reference evidence="14 15" key="1">
    <citation type="submission" date="2017-08" db="EMBL/GenBank/DDBJ databases">
        <title>Complete genome sequence of Mucilaginibacter sp. strain BJC16-A31.</title>
        <authorList>
            <consortium name="Henan University of Science and Technology"/>
            <person name="You X."/>
        </authorList>
    </citation>
    <scope>NUCLEOTIDE SEQUENCE [LARGE SCALE GENOMIC DNA]</scope>
    <source>
        <strain evidence="14 15">BJC16-A31</strain>
    </source>
</reference>
<dbReference type="PANTHER" id="PTHR42837:SF2">
    <property type="entry name" value="MEMBRANE METALLOPROTEASE ARASP2, CHLOROPLASTIC-RELATED"/>
    <property type="match status" value="1"/>
</dbReference>
<sequence>MSIVIMVGQLILGLSILVILHELGHFLAARAFGIKVEKFYLFFDAWNFSLFKFNYKGVEYGIGWLPLGGYVKIAGMIDESMDTDQLAGPPQPWEFRSKPAWQRLIVMLGGIFVNIILGILIFWVLTIKYGETYMPNSEIKYGIVPGKIGLRIGLLPGDKITAVNGRTIVRFEELTSTEVILGNTDLTVERGSQTLHVKVPGNLINDLSDMGIDQFISRVPRSTFAIDTVVPKSYAAAAGLVKGDSILAVNSVPVKFFDQLQSELKKYAGKQAVLDVKRNNVVSQHTTYVNKDGALGFNDGRTGIGAKFDLPKDKKLTFGFFGSLPIGATKAWGTFTDNAKGLGKVFKGEVKFNKAVSGPVAIATMFGSHIDWIRFWSLVGFLSMVLALTNLLPIPALDGGHALFLIIEMIKGKPLSDKFLERAQIVGFVILVTLMVFVFGNDIVKQIVKH</sequence>
<keyword evidence="6 11" id="KW-0378">Hydrolase</keyword>
<accession>A0A223NX98</accession>
<dbReference type="SUPFAM" id="SSF50156">
    <property type="entry name" value="PDZ domain-like"/>
    <property type="match status" value="2"/>
</dbReference>
<evidence type="ECO:0000256" key="11">
    <source>
        <dbReference type="RuleBase" id="RU362031"/>
    </source>
</evidence>
<dbReference type="AlphaFoldDB" id="A0A223NX98"/>
<dbReference type="GO" id="GO:0046872">
    <property type="term" value="F:metal ion binding"/>
    <property type="evidence" value="ECO:0007669"/>
    <property type="project" value="UniProtKB-KW"/>
</dbReference>
<dbReference type="RefSeq" id="WP_094570833.1">
    <property type="nucleotide sequence ID" value="NZ_CP022743.1"/>
</dbReference>
<keyword evidence="7 11" id="KW-0862">Zinc</keyword>
<dbReference type="GO" id="GO:0004222">
    <property type="term" value="F:metalloendopeptidase activity"/>
    <property type="evidence" value="ECO:0007669"/>
    <property type="project" value="InterPro"/>
</dbReference>
<dbReference type="GO" id="GO:0006508">
    <property type="term" value="P:proteolysis"/>
    <property type="evidence" value="ECO:0007669"/>
    <property type="project" value="UniProtKB-KW"/>
</dbReference>
<feature type="transmembrane region" description="Helical" evidence="11">
    <location>
        <begin position="425"/>
        <end position="444"/>
    </location>
</feature>
<name>A0A223NX98_9SPHI</name>
<dbReference type="GO" id="GO:0016020">
    <property type="term" value="C:membrane"/>
    <property type="evidence" value="ECO:0007669"/>
    <property type="project" value="UniProtKB-SubCell"/>
</dbReference>
<organism evidence="14 15">
    <name type="scientific">Mucilaginibacter xinganensis</name>
    <dbReference type="NCBI Taxonomy" id="1234841"/>
    <lineage>
        <taxon>Bacteria</taxon>
        <taxon>Pseudomonadati</taxon>
        <taxon>Bacteroidota</taxon>
        <taxon>Sphingobacteriia</taxon>
        <taxon>Sphingobacteriales</taxon>
        <taxon>Sphingobacteriaceae</taxon>
        <taxon>Mucilaginibacter</taxon>
    </lineage>
</organism>
<dbReference type="CDD" id="cd06163">
    <property type="entry name" value="S2P-M50_PDZ_RseP-like"/>
    <property type="match status" value="1"/>
</dbReference>
<dbReference type="PANTHER" id="PTHR42837">
    <property type="entry name" value="REGULATOR OF SIGMA-E PROTEASE RSEP"/>
    <property type="match status" value="1"/>
</dbReference>
<dbReference type="EMBL" id="CP022743">
    <property type="protein sequence ID" value="ASU34485.1"/>
    <property type="molecule type" value="Genomic_DNA"/>
</dbReference>
<dbReference type="InterPro" id="IPR008915">
    <property type="entry name" value="Peptidase_M50"/>
</dbReference>
<keyword evidence="11" id="KW-0479">Metal-binding</keyword>
<keyword evidence="8 11" id="KW-1133">Transmembrane helix</keyword>
<evidence type="ECO:0000256" key="2">
    <source>
        <dbReference type="ARBA" id="ARBA00004141"/>
    </source>
</evidence>
<evidence type="ECO:0000256" key="5">
    <source>
        <dbReference type="ARBA" id="ARBA00022692"/>
    </source>
</evidence>
<evidence type="ECO:0000313" key="15">
    <source>
        <dbReference type="Proteomes" id="UP000215002"/>
    </source>
</evidence>
<comment type="similarity">
    <text evidence="3 11">Belongs to the peptidase M50B family.</text>
</comment>
<keyword evidence="4 14" id="KW-0645">Protease</keyword>
<evidence type="ECO:0000259" key="13">
    <source>
        <dbReference type="Pfam" id="PF17820"/>
    </source>
</evidence>
<keyword evidence="5 11" id="KW-0812">Transmembrane</keyword>
<evidence type="ECO:0000256" key="4">
    <source>
        <dbReference type="ARBA" id="ARBA00022670"/>
    </source>
</evidence>
<evidence type="ECO:0000256" key="3">
    <source>
        <dbReference type="ARBA" id="ARBA00007931"/>
    </source>
</evidence>
<feature type="domain" description="PDZ" evidence="13">
    <location>
        <begin position="226"/>
        <end position="278"/>
    </location>
</feature>
<dbReference type="Pfam" id="PF02163">
    <property type="entry name" value="Peptidase_M50"/>
    <property type="match status" value="1"/>
</dbReference>
<dbReference type="Gene3D" id="2.30.42.10">
    <property type="match status" value="2"/>
</dbReference>
<dbReference type="OrthoDB" id="9782003at2"/>
<evidence type="ECO:0000256" key="7">
    <source>
        <dbReference type="ARBA" id="ARBA00022833"/>
    </source>
</evidence>
<comment type="cofactor">
    <cofactor evidence="1 11">
        <name>Zn(2+)</name>
        <dbReference type="ChEBI" id="CHEBI:29105"/>
    </cofactor>
</comment>
<comment type="subcellular location">
    <subcellularLocation>
        <location evidence="2">Membrane</location>
        <topology evidence="2">Multi-pass membrane protein</topology>
    </subcellularLocation>
</comment>
<dbReference type="Proteomes" id="UP000215002">
    <property type="component" value="Chromosome"/>
</dbReference>
<dbReference type="InterPro" id="IPR004387">
    <property type="entry name" value="Pept_M50_Zn"/>
</dbReference>
<dbReference type="InterPro" id="IPR041489">
    <property type="entry name" value="PDZ_6"/>
</dbReference>
<feature type="domain" description="Peptidase M50" evidence="12">
    <location>
        <begin position="10"/>
        <end position="434"/>
    </location>
</feature>
<evidence type="ECO:0000313" key="14">
    <source>
        <dbReference type="EMBL" id="ASU34485.1"/>
    </source>
</evidence>
<feature type="transmembrane region" description="Helical" evidence="11">
    <location>
        <begin position="375"/>
        <end position="394"/>
    </location>
</feature>
<feature type="transmembrane region" description="Helical" evidence="11">
    <location>
        <begin position="104"/>
        <end position="125"/>
    </location>
</feature>
<keyword evidence="10 11" id="KW-0472">Membrane</keyword>
<dbReference type="InterPro" id="IPR036034">
    <property type="entry name" value="PDZ_sf"/>
</dbReference>
<evidence type="ECO:0000256" key="10">
    <source>
        <dbReference type="ARBA" id="ARBA00023136"/>
    </source>
</evidence>
<dbReference type="EC" id="3.4.24.-" evidence="11"/>
<protein>
    <recommendedName>
        <fullName evidence="11">Zinc metalloprotease</fullName>
        <ecNumber evidence="11">3.4.24.-</ecNumber>
    </recommendedName>
</protein>
<keyword evidence="9 11" id="KW-0482">Metalloprotease</keyword>
<evidence type="ECO:0000256" key="9">
    <source>
        <dbReference type="ARBA" id="ARBA00023049"/>
    </source>
</evidence>
<dbReference type="KEGG" id="muc:MuYL_2598"/>
<evidence type="ECO:0000256" key="1">
    <source>
        <dbReference type="ARBA" id="ARBA00001947"/>
    </source>
</evidence>
<evidence type="ECO:0000256" key="6">
    <source>
        <dbReference type="ARBA" id="ARBA00022801"/>
    </source>
</evidence>
<gene>
    <name evidence="14" type="ORF">MuYL_2598</name>
</gene>
<proteinExistence type="inferred from homology"/>
<keyword evidence="15" id="KW-1185">Reference proteome</keyword>